<evidence type="ECO:0000256" key="5">
    <source>
        <dbReference type="SAM" id="SignalP"/>
    </source>
</evidence>
<dbReference type="Pfam" id="PF00496">
    <property type="entry name" value="SBP_bac_5"/>
    <property type="match status" value="1"/>
</dbReference>
<reference evidence="7 8" key="1">
    <citation type="submission" date="2014-05" db="EMBL/GenBank/DDBJ databases">
        <title>Draft genome sequence of Amycolatopsis rifamycinica DSM 46095.</title>
        <authorList>
            <person name="Lal R."/>
            <person name="Saxena A."/>
            <person name="Kumari R."/>
            <person name="Mukherjee U."/>
            <person name="Singh P."/>
            <person name="Sangwan N."/>
            <person name="Mahato N.K."/>
        </authorList>
    </citation>
    <scope>NUCLEOTIDE SEQUENCE [LARGE SCALE GENOMIC DNA]</scope>
    <source>
        <strain evidence="7 8">DSM 46095</strain>
    </source>
</reference>
<feature type="chain" id="PRO_5039472376" evidence="5">
    <location>
        <begin position="25"/>
        <end position="556"/>
    </location>
</feature>
<gene>
    <name evidence="7" type="ORF">DV20_42115</name>
</gene>
<dbReference type="GO" id="GO:1904680">
    <property type="term" value="F:peptide transmembrane transporter activity"/>
    <property type="evidence" value="ECO:0007669"/>
    <property type="project" value="TreeGrafter"/>
</dbReference>
<dbReference type="STRING" id="287986.DV20_42115"/>
<dbReference type="Gene3D" id="3.40.190.10">
    <property type="entry name" value="Periplasmic binding protein-like II"/>
    <property type="match status" value="1"/>
</dbReference>
<feature type="domain" description="Solute-binding protein family 5" evidence="6">
    <location>
        <begin position="87"/>
        <end position="447"/>
    </location>
</feature>
<dbReference type="GO" id="GO:0015833">
    <property type="term" value="P:peptide transport"/>
    <property type="evidence" value="ECO:0007669"/>
    <property type="project" value="TreeGrafter"/>
</dbReference>
<dbReference type="EMBL" id="JMQI01000083">
    <property type="protein sequence ID" value="KDN16159.1"/>
    <property type="molecule type" value="Genomic_DNA"/>
</dbReference>
<evidence type="ECO:0000256" key="3">
    <source>
        <dbReference type="ARBA" id="ARBA00022729"/>
    </source>
</evidence>
<dbReference type="CDD" id="cd08509">
    <property type="entry name" value="PBP2_TmCBP_oligosaccharides_like"/>
    <property type="match status" value="1"/>
</dbReference>
<dbReference type="InterPro" id="IPR000914">
    <property type="entry name" value="SBP_5_dom"/>
</dbReference>
<dbReference type="SUPFAM" id="SSF53850">
    <property type="entry name" value="Periplasmic binding protein-like II"/>
    <property type="match status" value="1"/>
</dbReference>
<feature type="signal peptide" evidence="5">
    <location>
        <begin position="1"/>
        <end position="24"/>
    </location>
</feature>
<evidence type="ECO:0000256" key="2">
    <source>
        <dbReference type="ARBA" id="ARBA00022448"/>
    </source>
</evidence>
<dbReference type="Proteomes" id="UP000027345">
    <property type="component" value="Unassembled WGS sequence"/>
</dbReference>
<feature type="region of interest" description="Disordered" evidence="4">
    <location>
        <begin position="31"/>
        <end position="53"/>
    </location>
</feature>
<accession>A0A066TWD3</accession>
<sequence length="556" mass="61222">MRVKRSIVAALAAMMALGGLTACSGGSSNAAQSNPDAVLSVGKPDGPQAENNNPFLETSALSNMGYRWMIYEPLAMHNRVKPQEPAKPWLATKWDWSDNFKKLVLTIRDGVKFSDGQPMTAEDVAYTFQLLRDNKALNVDAVPYKDITAAGNQVTLGFAGSQFVNQVKILQTLVVPKHVWKDVKDPALDLVKNPIGTGPYTLKSATPQTMIVTRRDSGYWQEAPKVKEIRYTSYTDNNAQVSALVNGASEWSFVFIPNYKAVYTNKNPQHYKLWFPAQLAVHGLWFNTEKAPWNDAKLRQAVNKVINREDIFNQGEAGYFYPKNDQVTGIPTPAGDPFIAPQYKGQSVQVDVQGAKSLLTGAGYKFTGDKLADPGGKPVTIKLTVPSGWSDYITDLEIIKDNLAQIGITATVEKMNQDAWMKSVDTGDFEGLMHWTNDGQTPYDMYRDVMDGNRYKPTGQGGINGNYGRYKNDEATKALETYANAEDDAARTAAMATLQKIMIEQQPMIPTSAANSGGEYSTKNWVGWPDDANPYAPAQPTLRNALDIVLHLKPAA</sequence>
<dbReference type="Gene3D" id="3.90.76.10">
    <property type="entry name" value="Dipeptide-binding Protein, Domain 1"/>
    <property type="match status" value="1"/>
</dbReference>
<evidence type="ECO:0000256" key="1">
    <source>
        <dbReference type="ARBA" id="ARBA00005695"/>
    </source>
</evidence>
<keyword evidence="3 5" id="KW-0732">Signal</keyword>
<comment type="caution">
    <text evidence="7">The sequence shown here is derived from an EMBL/GenBank/DDBJ whole genome shotgun (WGS) entry which is preliminary data.</text>
</comment>
<dbReference type="PANTHER" id="PTHR30290">
    <property type="entry name" value="PERIPLASMIC BINDING COMPONENT OF ABC TRANSPORTER"/>
    <property type="match status" value="1"/>
</dbReference>
<comment type="similarity">
    <text evidence="1">Belongs to the bacterial solute-binding protein 5 family.</text>
</comment>
<dbReference type="AlphaFoldDB" id="A0A066TWD3"/>
<dbReference type="PANTHER" id="PTHR30290:SF9">
    <property type="entry name" value="OLIGOPEPTIDE-BINDING PROTEIN APPA"/>
    <property type="match status" value="1"/>
</dbReference>
<dbReference type="PROSITE" id="PS51257">
    <property type="entry name" value="PROKAR_LIPOPROTEIN"/>
    <property type="match status" value="1"/>
</dbReference>
<proteinExistence type="inferred from homology"/>
<dbReference type="eggNOG" id="COG0747">
    <property type="taxonomic scope" value="Bacteria"/>
</dbReference>
<dbReference type="RefSeq" id="WP_043789225.1">
    <property type="nucleotide sequence ID" value="NZ_JMQI01000083.1"/>
</dbReference>
<evidence type="ECO:0000313" key="7">
    <source>
        <dbReference type="EMBL" id="KDN16159.1"/>
    </source>
</evidence>
<dbReference type="InterPro" id="IPR039424">
    <property type="entry name" value="SBP_5"/>
</dbReference>
<keyword evidence="8" id="KW-1185">Reference proteome</keyword>
<evidence type="ECO:0000313" key="8">
    <source>
        <dbReference type="Proteomes" id="UP000027345"/>
    </source>
</evidence>
<protein>
    <submittedName>
        <fullName evidence="7">Peptide ABC transporter substrate-binding protein</fullName>
    </submittedName>
</protein>
<organism evidence="7 8">
    <name type="scientific">Amycolatopsis rifamycinica</name>
    <dbReference type="NCBI Taxonomy" id="287986"/>
    <lineage>
        <taxon>Bacteria</taxon>
        <taxon>Bacillati</taxon>
        <taxon>Actinomycetota</taxon>
        <taxon>Actinomycetes</taxon>
        <taxon>Pseudonocardiales</taxon>
        <taxon>Pseudonocardiaceae</taxon>
        <taxon>Amycolatopsis</taxon>
    </lineage>
</organism>
<evidence type="ECO:0000259" key="6">
    <source>
        <dbReference type="Pfam" id="PF00496"/>
    </source>
</evidence>
<name>A0A066TWD3_9PSEU</name>
<keyword evidence="2" id="KW-0813">Transport</keyword>
<dbReference type="Gene3D" id="3.10.105.10">
    <property type="entry name" value="Dipeptide-binding Protein, Domain 3"/>
    <property type="match status" value="1"/>
</dbReference>
<evidence type="ECO:0000256" key="4">
    <source>
        <dbReference type="SAM" id="MobiDB-lite"/>
    </source>
</evidence>